<dbReference type="OrthoDB" id="8235443at2"/>
<dbReference type="Proteomes" id="UP000325797">
    <property type="component" value="Chromosome"/>
</dbReference>
<name>A0A5J6N8W4_9PROT</name>
<evidence type="ECO:0000313" key="1">
    <source>
        <dbReference type="EMBL" id="QEX23786.1"/>
    </source>
</evidence>
<dbReference type="KEGG" id="hadh:FRZ61_37250"/>
<evidence type="ECO:0000313" key="2">
    <source>
        <dbReference type="Proteomes" id="UP000325797"/>
    </source>
</evidence>
<keyword evidence="2" id="KW-1185">Reference proteome</keyword>
<sequence>MAGNPSLQTTYRQGAHQKAAFTGTAGTIANGIGAYTKTVRVIVTAAAYVKIGNSPTATVADMYMAANWPEYFTVTPGQKVSAIQVSAGGDLHVTEMDQ</sequence>
<dbReference type="EMBL" id="CP042582">
    <property type="protein sequence ID" value="QEX23786.1"/>
    <property type="molecule type" value="Genomic_DNA"/>
</dbReference>
<reference evidence="1 2" key="1">
    <citation type="submission" date="2019-08" db="EMBL/GenBank/DDBJ databases">
        <title>Hyperibacter terrae gen. nov., sp. nov. and Hyperibacter viscosus sp. nov., two new members in the family Rhodospirillaceae isolated from the rhizosphere of Hypericum perforatum.</title>
        <authorList>
            <person name="Noviana Z."/>
        </authorList>
    </citation>
    <scope>NUCLEOTIDE SEQUENCE [LARGE SCALE GENOMIC DNA]</scope>
    <source>
        <strain evidence="1 2">R5959</strain>
    </source>
</reference>
<dbReference type="RefSeq" id="WP_151119126.1">
    <property type="nucleotide sequence ID" value="NZ_CP042582.1"/>
</dbReference>
<accession>A0A5J6N8W4</accession>
<organism evidence="1 2">
    <name type="scientific">Hypericibacter adhaerens</name>
    <dbReference type="NCBI Taxonomy" id="2602016"/>
    <lineage>
        <taxon>Bacteria</taxon>
        <taxon>Pseudomonadati</taxon>
        <taxon>Pseudomonadota</taxon>
        <taxon>Alphaproteobacteria</taxon>
        <taxon>Rhodospirillales</taxon>
        <taxon>Dongiaceae</taxon>
        <taxon>Hypericibacter</taxon>
    </lineage>
</organism>
<gene>
    <name evidence="1" type="ORF">FRZ61_37250</name>
</gene>
<protein>
    <submittedName>
        <fullName evidence="1">Uncharacterized protein</fullName>
    </submittedName>
</protein>
<dbReference type="AlphaFoldDB" id="A0A5J6N8W4"/>
<proteinExistence type="predicted"/>